<dbReference type="InterPro" id="IPR000868">
    <property type="entry name" value="Isochorismatase-like_dom"/>
</dbReference>
<comment type="similarity">
    <text evidence="1">Belongs to the isochorismatase family.</text>
</comment>
<reference evidence="4 5" key="1">
    <citation type="journal article" date="2016" name="Sci. Rep.">
        <title>Peltaster fructicola genome reveals evolution from an invasive phytopathogen to an ectophytic parasite.</title>
        <authorList>
            <person name="Xu C."/>
            <person name="Chen H."/>
            <person name="Gleason M.L."/>
            <person name="Xu J.R."/>
            <person name="Liu H."/>
            <person name="Zhang R."/>
            <person name="Sun G."/>
        </authorList>
    </citation>
    <scope>NUCLEOTIDE SEQUENCE [LARGE SCALE GENOMIC DNA]</scope>
    <source>
        <strain evidence="4 5">LNHT1506</strain>
    </source>
</reference>
<dbReference type="Pfam" id="PF00857">
    <property type="entry name" value="Isochorismatase"/>
    <property type="match status" value="1"/>
</dbReference>
<name>A0A6H0Y1C7_9PEZI</name>
<dbReference type="CDD" id="cd00431">
    <property type="entry name" value="cysteine_hydrolases"/>
    <property type="match status" value="1"/>
</dbReference>
<dbReference type="Proteomes" id="UP000503462">
    <property type="component" value="Chromosome 4"/>
</dbReference>
<dbReference type="PANTHER" id="PTHR43540">
    <property type="entry name" value="PEROXYUREIDOACRYLATE/UREIDOACRYLATE AMIDOHYDROLASE-RELATED"/>
    <property type="match status" value="1"/>
</dbReference>
<dbReference type="Gene3D" id="3.40.50.850">
    <property type="entry name" value="Isochorismatase-like"/>
    <property type="match status" value="1"/>
</dbReference>
<evidence type="ECO:0000256" key="2">
    <source>
        <dbReference type="ARBA" id="ARBA00022801"/>
    </source>
</evidence>
<evidence type="ECO:0000256" key="1">
    <source>
        <dbReference type="ARBA" id="ARBA00006336"/>
    </source>
</evidence>
<keyword evidence="2" id="KW-0378">Hydrolase</keyword>
<evidence type="ECO:0000313" key="5">
    <source>
        <dbReference type="Proteomes" id="UP000503462"/>
    </source>
</evidence>
<accession>A0A6H0Y1C7</accession>
<protein>
    <recommendedName>
        <fullName evidence="3">Isochorismatase-like domain-containing protein</fullName>
    </recommendedName>
</protein>
<proteinExistence type="inferred from homology"/>
<gene>
    <name evidence="4" type="ORF">AMS68_006359</name>
</gene>
<evidence type="ECO:0000259" key="3">
    <source>
        <dbReference type="Pfam" id="PF00857"/>
    </source>
</evidence>
<sequence length="329" mass="36145">MANNEHDGNAEQHRKAIIGNSKDFWYYSSRHGFDLTHSSSEASEHRVSIDTSTLPVTVDPAKTALVIIDMQNFFLSPAFDRDVHGAGHKAMKQLAEHAIPAARRAGIRVVWLNWGLTQQEVDDMPPAITRAFGFEAVVDESQNPSSESIAVDRQGIPRQQGANIVLQKGKDAKIYKGLGHDCGILLDPTTGQENDAGKLLMRDQWNAALCQPLDKMYEEGLKLESRPDVLVHKNRMSGMWGARTELEDFLEKEGIKTLLFAGVNTDQCVAGTLQDAFSKGYDCILLHDGAGTTSPDFAQECIAFNSARSWGFVASCMQFAEGVAKTFNG</sequence>
<dbReference type="AlphaFoldDB" id="A0A6H0Y1C7"/>
<evidence type="ECO:0000313" key="4">
    <source>
        <dbReference type="EMBL" id="QIX00842.1"/>
    </source>
</evidence>
<dbReference type="SUPFAM" id="SSF52499">
    <property type="entry name" value="Isochorismatase-like hydrolases"/>
    <property type="match status" value="1"/>
</dbReference>
<dbReference type="InterPro" id="IPR050272">
    <property type="entry name" value="Isochorismatase-like_hydrls"/>
</dbReference>
<dbReference type="InterPro" id="IPR036380">
    <property type="entry name" value="Isochorismatase-like_sf"/>
</dbReference>
<dbReference type="GO" id="GO:0016787">
    <property type="term" value="F:hydrolase activity"/>
    <property type="evidence" value="ECO:0007669"/>
    <property type="project" value="UniProtKB-KW"/>
</dbReference>
<keyword evidence="5" id="KW-1185">Reference proteome</keyword>
<feature type="domain" description="Isochorismatase-like" evidence="3">
    <location>
        <begin position="223"/>
        <end position="299"/>
    </location>
</feature>
<organism evidence="4 5">
    <name type="scientific">Peltaster fructicola</name>
    <dbReference type="NCBI Taxonomy" id="286661"/>
    <lineage>
        <taxon>Eukaryota</taxon>
        <taxon>Fungi</taxon>
        <taxon>Dikarya</taxon>
        <taxon>Ascomycota</taxon>
        <taxon>Pezizomycotina</taxon>
        <taxon>Dothideomycetes</taxon>
        <taxon>Dothideomycetes incertae sedis</taxon>
        <taxon>Peltaster</taxon>
    </lineage>
</organism>
<dbReference type="EMBL" id="CP051142">
    <property type="protein sequence ID" value="QIX00842.1"/>
    <property type="molecule type" value="Genomic_DNA"/>
</dbReference>
<dbReference type="PANTHER" id="PTHR43540:SF9">
    <property type="entry name" value="FAMILY HYDROLASE, PUTATIVE (AFU_ORTHOLOGUE AFUA_2G08700)-RELATED"/>
    <property type="match status" value="1"/>
</dbReference>
<dbReference type="OrthoDB" id="167809at2759"/>